<evidence type="ECO:0000259" key="2">
    <source>
        <dbReference type="PROSITE" id="PS50125"/>
    </source>
</evidence>
<dbReference type="SUPFAM" id="SSF55073">
    <property type="entry name" value="Nucleotide cyclase"/>
    <property type="match status" value="1"/>
</dbReference>
<feature type="domain" description="Guanylate cyclase" evidence="2">
    <location>
        <begin position="480"/>
        <end position="612"/>
    </location>
</feature>
<gene>
    <name evidence="3" type="ORF">DPRO_0299</name>
</gene>
<feature type="transmembrane region" description="Helical" evidence="1">
    <location>
        <begin position="12"/>
        <end position="33"/>
    </location>
</feature>
<evidence type="ECO:0000256" key="1">
    <source>
        <dbReference type="SAM" id="Phobius"/>
    </source>
</evidence>
<dbReference type="OrthoDB" id="9806735at2"/>
<keyword evidence="1" id="KW-1133">Transmembrane helix</keyword>
<dbReference type="PANTHER" id="PTHR43081:SF1">
    <property type="entry name" value="ADENYLATE CYCLASE, TERMINAL-DIFFERENTIATION SPECIFIC"/>
    <property type="match status" value="1"/>
</dbReference>
<organism evidence="3 4">
    <name type="scientific">Pseudodesulfovibrio profundus</name>
    <dbReference type="NCBI Taxonomy" id="57320"/>
    <lineage>
        <taxon>Bacteria</taxon>
        <taxon>Pseudomonadati</taxon>
        <taxon>Thermodesulfobacteriota</taxon>
        <taxon>Desulfovibrionia</taxon>
        <taxon>Desulfovibrionales</taxon>
        <taxon>Desulfovibrionaceae</taxon>
    </lineage>
</organism>
<keyword evidence="1" id="KW-0472">Membrane</keyword>
<keyword evidence="4" id="KW-1185">Reference proteome</keyword>
<dbReference type="RefSeq" id="WP_097010483.1">
    <property type="nucleotide sequence ID" value="NZ_LT907975.1"/>
</dbReference>
<name>A0A2C8F3V9_9BACT</name>
<dbReference type="InterPro" id="IPR007890">
    <property type="entry name" value="CHASE2"/>
</dbReference>
<dbReference type="GO" id="GO:0006171">
    <property type="term" value="P:cAMP biosynthetic process"/>
    <property type="evidence" value="ECO:0007669"/>
    <property type="project" value="TreeGrafter"/>
</dbReference>
<reference evidence="4" key="1">
    <citation type="submission" date="2017-09" db="EMBL/GenBank/DDBJ databases">
        <authorList>
            <person name="Regsiter A."/>
            <person name="William W."/>
        </authorList>
    </citation>
    <scope>NUCLEOTIDE SEQUENCE [LARGE SCALE GENOMIC DNA]</scope>
    <source>
        <strain evidence="4">500-1</strain>
    </source>
</reference>
<evidence type="ECO:0000313" key="4">
    <source>
        <dbReference type="Proteomes" id="UP000219215"/>
    </source>
</evidence>
<proteinExistence type="predicted"/>
<dbReference type="PROSITE" id="PS50125">
    <property type="entry name" value="GUANYLATE_CYCLASE_2"/>
    <property type="match status" value="1"/>
</dbReference>
<dbReference type="Pfam" id="PF05226">
    <property type="entry name" value="CHASE2"/>
    <property type="match status" value="1"/>
</dbReference>
<feature type="transmembrane region" description="Helical" evidence="1">
    <location>
        <begin position="418"/>
        <end position="438"/>
    </location>
</feature>
<dbReference type="Pfam" id="PF00211">
    <property type="entry name" value="Guanylate_cyc"/>
    <property type="match status" value="1"/>
</dbReference>
<dbReference type="KEGG" id="pprf:DPRO_0299"/>
<dbReference type="AlphaFoldDB" id="A0A2C8F3V9"/>
<dbReference type="GO" id="GO:0004016">
    <property type="term" value="F:adenylate cyclase activity"/>
    <property type="evidence" value="ECO:0007669"/>
    <property type="project" value="UniProtKB-ARBA"/>
</dbReference>
<dbReference type="Proteomes" id="UP000219215">
    <property type="component" value="Chromosome DPRO"/>
</dbReference>
<keyword evidence="1" id="KW-0812">Transmembrane</keyword>
<accession>A0A2C8F3V9</accession>
<dbReference type="Gene3D" id="3.30.70.1230">
    <property type="entry name" value="Nucleotide cyclase"/>
    <property type="match status" value="1"/>
</dbReference>
<feature type="transmembrane region" description="Helical" evidence="1">
    <location>
        <begin position="389"/>
        <end position="412"/>
    </location>
</feature>
<dbReference type="PANTHER" id="PTHR43081">
    <property type="entry name" value="ADENYLATE CYCLASE, TERMINAL-DIFFERENTIATION SPECIFIC-RELATED"/>
    <property type="match status" value="1"/>
</dbReference>
<protein>
    <submittedName>
        <fullName evidence="3">Nucleotide cyclase</fullName>
    </submittedName>
</protein>
<evidence type="ECO:0000313" key="3">
    <source>
        <dbReference type="EMBL" id="SOB57178.1"/>
    </source>
</evidence>
<dbReference type="SMART" id="SM01080">
    <property type="entry name" value="CHASE2"/>
    <property type="match status" value="1"/>
</dbReference>
<dbReference type="CDD" id="cd07302">
    <property type="entry name" value="CHD"/>
    <property type="match status" value="1"/>
</dbReference>
<dbReference type="GO" id="GO:0035556">
    <property type="term" value="P:intracellular signal transduction"/>
    <property type="evidence" value="ECO:0007669"/>
    <property type="project" value="InterPro"/>
</dbReference>
<dbReference type="InterPro" id="IPR001054">
    <property type="entry name" value="A/G_cyclase"/>
</dbReference>
<sequence length="733" mass="81668">MNHKIAKGQWTIAIAGSVTTLLALFLCVTHFPLGRHIDHIIYDQFLQKNHTPPVTRVPLIIDIDERSLREAGQWPWPRYQVAFLLKTLQQYEVAAVATDIIFAEPDMSSPINIQRNIKNILGVDIKFSGLPDSLKDNDKLLASNLKTGPFILGFDFITNPDQAKGIDANCELTPINPTIISSPGAIPVHEALPQAVSAICPLPLYSSNAPGAGFITIAADEDAIYRRVPLLFSWEENVYPSLALAALRQAFPEQNVVVKLNERGVQSIRFGNSVIPTDRQGKMLINYRGPSRTFDYISAIDILQRKASPADLKGRIAFIGTSAAGLKDIRPTSLDPGFPGVEVHATIVDNILSGQPVRQPEWAILIELSAVVITGAAITILLMWTNALWLSVPAVILSLGIWFGSSALFTHFHFFASPLYPIFTLVITFTFITAIKYWREEKAKEYIHSAFSHYLAPSVISQIMESPDLLKLEGQEKEVSIQFSDVRDFTSISEKLPPKQVTTLLHDYLTPMTEIITQHNGTLDKFIGDAVMAFWNAPVDVENHQIKSVKAALAQQKELAKLNNIFLESYGITIQAGIGLHSGLVHVGNMGTTELFDYTLIGDNVNLASRIEGLTKFYGLEILVSRSIVTACGDDFLFRFIDKVKVKGKAKPVAVYTVYEHDDVDHRIEEFNLFDKALESYAKGQFAETMELIRKLKTFGTDDVLYSLYEKRCNTLINNPPEVWDGIYQHTKK</sequence>
<feature type="transmembrane region" description="Helical" evidence="1">
    <location>
        <begin position="362"/>
        <end position="382"/>
    </location>
</feature>
<dbReference type="EMBL" id="LT907975">
    <property type="protein sequence ID" value="SOB57178.1"/>
    <property type="molecule type" value="Genomic_DNA"/>
</dbReference>
<dbReference type="SMART" id="SM00044">
    <property type="entry name" value="CYCc"/>
    <property type="match status" value="1"/>
</dbReference>
<dbReference type="InterPro" id="IPR029787">
    <property type="entry name" value="Nucleotide_cyclase"/>
</dbReference>
<dbReference type="InterPro" id="IPR050697">
    <property type="entry name" value="Adenylyl/Guanylyl_Cyclase_3/4"/>
</dbReference>